<protein>
    <submittedName>
        <fullName evidence="4">EF-hand domain-containing protein</fullName>
    </submittedName>
</protein>
<dbReference type="EMBL" id="UZAF01018318">
    <property type="protein sequence ID" value="VDO50362.1"/>
    <property type="molecule type" value="Genomic_DNA"/>
</dbReference>
<dbReference type="AlphaFoldDB" id="A0A0N4WQL3"/>
<keyword evidence="3" id="KW-1185">Reference proteome</keyword>
<dbReference type="STRING" id="6290.A0A0N4WQL3"/>
<sequence length="148" mass="17250">YESSASSSGTFSRRSTANESSASSSGTFSRRSTATDRYDSVRQRSSNRIVLRMEAEDERVIREKEEKIRRQADAERKQKEEERMKEQALERAKHEAEITRKARVFKHVLEGADKSPELERRLLGVDPETGDRILHEVFFSKIQKFHFE</sequence>
<name>A0A0N4WQL3_HAEPC</name>
<feature type="region of interest" description="Disordered" evidence="1">
    <location>
        <begin position="1"/>
        <end position="94"/>
    </location>
</feature>
<feature type="compositionally biased region" description="Basic and acidic residues" evidence="1">
    <location>
        <begin position="33"/>
        <end position="42"/>
    </location>
</feature>
<evidence type="ECO:0000256" key="1">
    <source>
        <dbReference type="SAM" id="MobiDB-lite"/>
    </source>
</evidence>
<dbReference type="OrthoDB" id="5874030at2759"/>
<accession>A0A0N4WQL3</accession>
<reference evidence="4" key="1">
    <citation type="submission" date="2017-02" db="UniProtKB">
        <authorList>
            <consortium name="WormBaseParasite"/>
        </authorList>
    </citation>
    <scope>IDENTIFICATION</scope>
</reference>
<dbReference type="Proteomes" id="UP000268014">
    <property type="component" value="Unassembled WGS sequence"/>
</dbReference>
<evidence type="ECO:0000313" key="2">
    <source>
        <dbReference type="EMBL" id="VDO50362.1"/>
    </source>
</evidence>
<evidence type="ECO:0000313" key="3">
    <source>
        <dbReference type="Proteomes" id="UP000268014"/>
    </source>
</evidence>
<proteinExistence type="predicted"/>
<evidence type="ECO:0000313" key="4">
    <source>
        <dbReference type="WBParaSite" id="HPLM_0001372401-mRNA-1"/>
    </source>
</evidence>
<feature type="compositionally biased region" description="Basic and acidic residues" evidence="1">
    <location>
        <begin position="51"/>
        <end position="94"/>
    </location>
</feature>
<reference evidence="2 3" key="2">
    <citation type="submission" date="2018-11" db="EMBL/GenBank/DDBJ databases">
        <authorList>
            <consortium name="Pathogen Informatics"/>
        </authorList>
    </citation>
    <scope>NUCLEOTIDE SEQUENCE [LARGE SCALE GENOMIC DNA]</scope>
    <source>
        <strain evidence="2 3">MHpl1</strain>
    </source>
</reference>
<organism evidence="4">
    <name type="scientific">Haemonchus placei</name>
    <name type="common">Barber's pole worm</name>
    <dbReference type="NCBI Taxonomy" id="6290"/>
    <lineage>
        <taxon>Eukaryota</taxon>
        <taxon>Metazoa</taxon>
        <taxon>Ecdysozoa</taxon>
        <taxon>Nematoda</taxon>
        <taxon>Chromadorea</taxon>
        <taxon>Rhabditida</taxon>
        <taxon>Rhabditina</taxon>
        <taxon>Rhabditomorpha</taxon>
        <taxon>Strongyloidea</taxon>
        <taxon>Trichostrongylidae</taxon>
        <taxon>Haemonchus</taxon>
    </lineage>
</organism>
<feature type="compositionally biased region" description="Low complexity" evidence="1">
    <location>
        <begin position="1"/>
        <end position="32"/>
    </location>
</feature>
<dbReference type="WBParaSite" id="HPLM_0001372401-mRNA-1">
    <property type="protein sequence ID" value="HPLM_0001372401-mRNA-1"/>
    <property type="gene ID" value="HPLM_0001372401"/>
</dbReference>
<gene>
    <name evidence="2" type="ORF">HPLM_LOCUS13716</name>
</gene>